<protein>
    <recommendedName>
        <fullName evidence="2">DUF4136 domain-containing protein</fullName>
    </recommendedName>
</protein>
<feature type="signal peptide" evidence="1">
    <location>
        <begin position="1"/>
        <end position="23"/>
    </location>
</feature>
<gene>
    <name evidence="3" type="ORF">SAMN04488132_103368</name>
</gene>
<dbReference type="RefSeq" id="WP_176112939.1">
    <property type="nucleotide sequence ID" value="NZ_FUWH01000003.1"/>
</dbReference>
<accession>A0A1T4MFF1</accession>
<dbReference type="InterPro" id="IPR025411">
    <property type="entry name" value="DUF4136"/>
</dbReference>
<keyword evidence="1" id="KW-0732">Signal</keyword>
<feature type="chain" id="PRO_5012820661" description="DUF4136 domain-containing protein" evidence="1">
    <location>
        <begin position="24"/>
        <end position="193"/>
    </location>
</feature>
<dbReference type="PROSITE" id="PS51257">
    <property type="entry name" value="PROKAR_LIPOPROTEIN"/>
    <property type="match status" value="1"/>
</dbReference>
<sequence length="193" mass="22065">MKKNKWVTGLIASLLILSGCAGTAHVQKDNNIDFSKLRTYAWVDAVDKKDASANKIKINDLTDRKIKASVDKNLQEIGWKQVSNNPDVLLVYDVVIEKENRNVSTPTYSQSFTRWFYNPVGRRWVPVYYPPQFIGYDNSVETVKEGTMTLTMMDANNDKTIWQGWTTSDVNGKRLTDKEIENNVKAIVKKLDK</sequence>
<proteinExistence type="predicted"/>
<dbReference type="Gene3D" id="3.30.160.670">
    <property type="match status" value="1"/>
</dbReference>
<dbReference type="EMBL" id="FUWH01000003">
    <property type="protein sequence ID" value="SJZ65749.1"/>
    <property type="molecule type" value="Genomic_DNA"/>
</dbReference>
<keyword evidence="4" id="KW-1185">Reference proteome</keyword>
<dbReference type="AlphaFoldDB" id="A0A1T4MFF1"/>
<name>A0A1T4MFF1_9BACT</name>
<evidence type="ECO:0000313" key="4">
    <source>
        <dbReference type="Proteomes" id="UP000190888"/>
    </source>
</evidence>
<dbReference type="Proteomes" id="UP000190888">
    <property type="component" value="Unassembled WGS sequence"/>
</dbReference>
<evidence type="ECO:0000313" key="3">
    <source>
        <dbReference type="EMBL" id="SJZ65749.1"/>
    </source>
</evidence>
<reference evidence="3 4" key="1">
    <citation type="submission" date="2017-02" db="EMBL/GenBank/DDBJ databases">
        <authorList>
            <person name="Peterson S.W."/>
        </authorList>
    </citation>
    <scope>NUCLEOTIDE SEQUENCE [LARGE SCALE GENOMIC DNA]</scope>
    <source>
        <strain evidence="3 4">DSM 22335</strain>
    </source>
</reference>
<evidence type="ECO:0000259" key="2">
    <source>
        <dbReference type="Pfam" id="PF13590"/>
    </source>
</evidence>
<dbReference type="Pfam" id="PF13590">
    <property type="entry name" value="DUF4136"/>
    <property type="match status" value="1"/>
</dbReference>
<organism evidence="3 4">
    <name type="scientific">Sediminibacterium ginsengisoli</name>
    <dbReference type="NCBI Taxonomy" id="413434"/>
    <lineage>
        <taxon>Bacteria</taxon>
        <taxon>Pseudomonadati</taxon>
        <taxon>Bacteroidota</taxon>
        <taxon>Chitinophagia</taxon>
        <taxon>Chitinophagales</taxon>
        <taxon>Chitinophagaceae</taxon>
        <taxon>Sediminibacterium</taxon>
    </lineage>
</organism>
<dbReference type="STRING" id="413434.SAMN04488132_103368"/>
<evidence type="ECO:0000256" key="1">
    <source>
        <dbReference type="SAM" id="SignalP"/>
    </source>
</evidence>
<feature type="domain" description="DUF4136" evidence="2">
    <location>
        <begin position="28"/>
        <end position="190"/>
    </location>
</feature>